<evidence type="ECO:0000313" key="1">
    <source>
        <dbReference type="EMBL" id="MEQ2188906.1"/>
    </source>
</evidence>
<dbReference type="Proteomes" id="UP001476798">
    <property type="component" value="Unassembled WGS sequence"/>
</dbReference>
<keyword evidence="2" id="KW-1185">Reference proteome</keyword>
<organism evidence="1 2">
    <name type="scientific">Goodea atripinnis</name>
    <dbReference type="NCBI Taxonomy" id="208336"/>
    <lineage>
        <taxon>Eukaryota</taxon>
        <taxon>Metazoa</taxon>
        <taxon>Chordata</taxon>
        <taxon>Craniata</taxon>
        <taxon>Vertebrata</taxon>
        <taxon>Euteleostomi</taxon>
        <taxon>Actinopterygii</taxon>
        <taxon>Neopterygii</taxon>
        <taxon>Teleostei</taxon>
        <taxon>Neoteleostei</taxon>
        <taxon>Acanthomorphata</taxon>
        <taxon>Ovalentaria</taxon>
        <taxon>Atherinomorphae</taxon>
        <taxon>Cyprinodontiformes</taxon>
        <taxon>Goodeidae</taxon>
        <taxon>Goodea</taxon>
    </lineage>
</organism>
<reference evidence="1 2" key="1">
    <citation type="submission" date="2021-06" db="EMBL/GenBank/DDBJ databases">
        <authorList>
            <person name="Palmer J.M."/>
        </authorList>
    </citation>
    <scope>NUCLEOTIDE SEQUENCE [LARGE SCALE GENOMIC DNA]</scope>
    <source>
        <strain evidence="1 2">GA_2019</strain>
        <tissue evidence="1">Muscle</tissue>
    </source>
</reference>
<proteinExistence type="predicted"/>
<protein>
    <submittedName>
        <fullName evidence="1">Uncharacterized protein</fullName>
    </submittedName>
</protein>
<gene>
    <name evidence="1" type="ORF">GOODEAATRI_019823</name>
</gene>
<comment type="caution">
    <text evidence="1">The sequence shown here is derived from an EMBL/GenBank/DDBJ whole genome shotgun (WGS) entry which is preliminary data.</text>
</comment>
<accession>A0ABV0PZI4</accession>
<sequence length="132" mass="14516">MSCIAFRGSLFAPLFASTPGKWLLSNLNNLLMLCFFGEQKIFSNEVAVKLPPCRLVQLVSAQVCRPGKTLFIKMEQAGPGESGNMKDDEGRNNLKHKNLLQPCFVNFPANLSWAPELPLLPLHSTIAVAAVF</sequence>
<evidence type="ECO:0000313" key="2">
    <source>
        <dbReference type="Proteomes" id="UP001476798"/>
    </source>
</evidence>
<name>A0ABV0PZI4_9TELE</name>
<dbReference type="EMBL" id="JAHRIO010091755">
    <property type="protein sequence ID" value="MEQ2188906.1"/>
    <property type="molecule type" value="Genomic_DNA"/>
</dbReference>